<name>A0ABD2D1W6_VESMC</name>
<keyword evidence="2" id="KW-1185">Reference proteome</keyword>
<sequence>MCSGQWGYSPTRNDNKIGPLADFDSYWLSLVLNFDECPSQILLDVFGTSNNEELIYCLSLVLNFDECPSQILLDVFGTSNNEELTIIIFRNEVLLAQSCFEFRRVNIAVLTGCVWDNFALNFDECTSQFLQEAFRTSNNEELIYCLSLVLNFDECPSQILLDVFGTKLLYFGMKWCSGDTLPPATTITLDLWPTLTVTGSVFYCLSLVLNFDECPSQILLDVFGTSNNEELIYCLSLVLNFDECPSQILLDVFGTKLLYFGMKWCSGDTLPPATTIKLDLCPTLTVTGSVLF</sequence>
<organism evidence="1 2">
    <name type="scientific">Vespula maculifrons</name>
    <name type="common">Eastern yellow jacket</name>
    <name type="synonym">Wasp</name>
    <dbReference type="NCBI Taxonomy" id="7453"/>
    <lineage>
        <taxon>Eukaryota</taxon>
        <taxon>Metazoa</taxon>
        <taxon>Ecdysozoa</taxon>
        <taxon>Arthropoda</taxon>
        <taxon>Hexapoda</taxon>
        <taxon>Insecta</taxon>
        <taxon>Pterygota</taxon>
        <taxon>Neoptera</taxon>
        <taxon>Endopterygota</taxon>
        <taxon>Hymenoptera</taxon>
        <taxon>Apocrita</taxon>
        <taxon>Aculeata</taxon>
        <taxon>Vespoidea</taxon>
        <taxon>Vespidae</taxon>
        <taxon>Vespinae</taxon>
        <taxon>Vespula</taxon>
    </lineage>
</organism>
<evidence type="ECO:0000313" key="1">
    <source>
        <dbReference type="EMBL" id="KAL2750934.1"/>
    </source>
</evidence>
<dbReference type="AlphaFoldDB" id="A0ABD2D1W6"/>
<gene>
    <name evidence="1" type="ORF">V1477_001037</name>
</gene>
<evidence type="ECO:0000313" key="2">
    <source>
        <dbReference type="Proteomes" id="UP001607303"/>
    </source>
</evidence>
<reference evidence="1 2" key="1">
    <citation type="journal article" date="2024" name="Ann. Entomol. Soc. Am.">
        <title>Genomic analyses of the southern and eastern yellowjacket wasps (Hymenoptera: Vespidae) reveal evolutionary signatures of social life.</title>
        <authorList>
            <person name="Catto M.A."/>
            <person name="Caine P.B."/>
            <person name="Orr S.E."/>
            <person name="Hunt B.G."/>
            <person name="Goodisman M.A.D."/>
        </authorList>
    </citation>
    <scope>NUCLEOTIDE SEQUENCE [LARGE SCALE GENOMIC DNA]</scope>
    <source>
        <strain evidence="1">232</strain>
        <tissue evidence="1">Head and thorax</tissue>
    </source>
</reference>
<dbReference type="Proteomes" id="UP001607303">
    <property type="component" value="Unassembled WGS sequence"/>
</dbReference>
<proteinExistence type="predicted"/>
<comment type="caution">
    <text evidence="1">The sequence shown here is derived from an EMBL/GenBank/DDBJ whole genome shotgun (WGS) entry which is preliminary data.</text>
</comment>
<dbReference type="EMBL" id="JAYRBN010000008">
    <property type="protein sequence ID" value="KAL2750934.1"/>
    <property type="molecule type" value="Genomic_DNA"/>
</dbReference>
<protein>
    <submittedName>
        <fullName evidence="1">Uncharacterized protein</fullName>
    </submittedName>
</protein>
<accession>A0ABD2D1W6</accession>